<evidence type="ECO:0000313" key="2">
    <source>
        <dbReference type="Proteomes" id="UP000187429"/>
    </source>
</evidence>
<comment type="caution">
    <text evidence="1">The sequence shown here is derived from an EMBL/GenBank/DDBJ whole genome shotgun (WGS) entry which is preliminary data.</text>
</comment>
<protein>
    <submittedName>
        <fullName evidence="1">Uncharacterized protein</fullName>
    </submittedName>
</protein>
<sequence length="77" mass="8848">MGADDFDIIYFYQIFGVNPFQNVILTICGIFQPMKDSSTSIKGFIHPNDYYASRYVLFIKGGFYELRTRGFSQDATP</sequence>
<gene>
    <name evidence="1" type="ORF">AYI69_g4685</name>
</gene>
<organism evidence="1 2">
    <name type="scientific">Smittium culicis</name>
    <dbReference type="NCBI Taxonomy" id="133412"/>
    <lineage>
        <taxon>Eukaryota</taxon>
        <taxon>Fungi</taxon>
        <taxon>Fungi incertae sedis</taxon>
        <taxon>Zoopagomycota</taxon>
        <taxon>Kickxellomycotina</taxon>
        <taxon>Harpellomycetes</taxon>
        <taxon>Harpellales</taxon>
        <taxon>Legeriomycetaceae</taxon>
        <taxon>Smittium</taxon>
    </lineage>
</organism>
<dbReference type="AlphaFoldDB" id="A0A1R1YBL4"/>
<accession>A0A1R1YBL4</accession>
<evidence type="ECO:0000313" key="1">
    <source>
        <dbReference type="EMBL" id="OMJ24302.1"/>
    </source>
</evidence>
<reference evidence="2" key="1">
    <citation type="submission" date="2017-01" db="EMBL/GenBank/DDBJ databases">
        <authorList>
            <person name="Wang Y."/>
            <person name="White M."/>
            <person name="Kvist S."/>
            <person name="Moncalvo J.-M."/>
        </authorList>
    </citation>
    <scope>NUCLEOTIDE SEQUENCE [LARGE SCALE GENOMIC DNA]</scope>
    <source>
        <strain evidence="2">ID-206-W2</strain>
    </source>
</reference>
<dbReference type="Proteomes" id="UP000187429">
    <property type="component" value="Unassembled WGS sequence"/>
</dbReference>
<proteinExistence type="predicted"/>
<keyword evidence="2" id="KW-1185">Reference proteome</keyword>
<name>A0A1R1YBL4_9FUNG</name>
<dbReference type="EMBL" id="LSSM01001859">
    <property type="protein sequence ID" value="OMJ24302.1"/>
    <property type="molecule type" value="Genomic_DNA"/>
</dbReference>